<dbReference type="EMBL" id="OU594950">
    <property type="protein sequence ID" value="CAG9294597.1"/>
    <property type="molecule type" value="Genomic_DNA"/>
</dbReference>
<feature type="signal peptide" evidence="2">
    <location>
        <begin position="1"/>
        <end position="29"/>
    </location>
</feature>
<dbReference type="InterPro" id="IPR036249">
    <property type="entry name" value="Thioredoxin-like_sf"/>
</dbReference>
<dbReference type="Pfam" id="PF00085">
    <property type="entry name" value="Thioredoxin"/>
    <property type="match status" value="1"/>
</dbReference>
<proteinExistence type="predicted"/>
<dbReference type="PROSITE" id="PS51352">
    <property type="entry name" value="THIOREDOXIN_2"/>
    <property type="match status" value="1"/>
</dbReference>
<accession>A0A8J9X9M0</accession>
<reference evidence="4" key="1">
    <citation type="submission" date="2022-02" db="EMBL/GenBank/DDBJ databases">
        <authorList>
            <person name="Giguere J D."/>
        </authorList>
    </citation>
    <scope>NUCLEOTIDE SEQUENCE</scope>
    <source>
        <strain evidence="4">CCAP 1055/1</strain>
    </source>
</reference>
<dbReference type="Proteomes" id="UP000836788">
    <property type="component" value="Chromosome 9"/>
</dbReference>
<dbReference type="SUPFAM" id="SSF52833">
    <property type="entry name" value="Thioredoxin-like"/>
    <property type="match status" value="1"/>
</dbReference>
<dbReference type="AlphaFoldDB" id="A0A8J9X9M0"/>
<evidence type="ECO:0000313" key="4">
    <source>
        <dbReference type="EMBL" id="CAG9294597.1"/>
    </source>
</evidence>
<dbReference type="InterPro" id="IPR013766">
    <property type="entry name" value="Thioredoxin_domain"/>
</dbReference>
<gene>
    <name evidence="4" type="ORF">PTTT1_LOCUS55205</name>
</gene>
<evidence type="ECO:0000259" key="3">
    <source>
        <dbReference type="PROSITE" id="PS51352"/>
    </source>
</evidence>
<sequence>MHSKTSHQRHLRRRGVLIFFLLVSTLTEAFQVARTRSRFPSCPISGGATSATILYYSNTTDGSEVAQRSFQDRMRELALPTKNLKTNSRGPSTKYDVQEITSLAQYKRIVGDEPSKLSVVRFYAPWCRACKAVAPAYYSLSKKYSNYDVQFLQVPVTRETTSLHQGLEIPSIPFAHVYHPVGGLVEELRFTRKHVTGFDQILQSYKDRSCTLPTDVDPDTGVFCAPYERT</sequence>
<keyword evidence="1" id="KW-1015">Disulfide bond</keyword>
<name>A0A8J9X9M0_PHATR</name>
<feature type="domain" description="Thioredoxin" evidence="3">
    <location>
        <begin position="68"/>
        <end position="207"/>
    </location>
</feature>
<dbReference type="PANTHER" id="PTHR46115">
    <property type="entry name" value="THIOREDOXIN-LIKE PROTEIN 1"/>
    <property type="match status" value="1"/>
</dbReference>
<evidence type="ECO:0000256" key="1">
    <source>
        <dbReference type="ARBA" id="ARBA00023157"/>
    </source>
</evidence>
<feature type="chain" id="PRO_5035433702" description="Thioredoxin domain-containing protein" evidence="2">
    <location>
        <begin position="30"/>
        <end position="230"/>
    </location>
</feature>
<evidence type="ECO:0000256" key="2">
    <source>
        <dbReference type="SAM" id="SignalP"/>
    </source>
</evidence>
<dbReference type="Gene3D" id="3.40.30.10">
    <property type="entry name" value="Glutaredoxin"/>
    <property type="match status" value="1"/>
</dbReference>
<keyword evidence="2" id="KW-0732">Signal</keyword>
<protein>
    <recommendedName>
        <fullName evidence="3">Thioredoxin domain-containing protein</fullName>
    </recommendedName>
</protein>
<organism evidence="4">
    <name type="scientific">Phaeodactylum tricornutum</name>
    <name type="common">Diatom</name>
    <dbReference type="NCBI Taxonomy" id="2850"/>
    <lineage>
        <taxon>Eukaryota</taxon>
        <taxon>Sar</taxon>
        <taxon>Stramenopiles</taxon>
        <taxon>Ochrophyta</taxon>
        <taxon>Bacillariophyta</taxon>
        <taxon>Bacillariophyceae</taxon>
        <taxon>Bacillariophycidae</taxon>
        <taxon>Naviculales</taxon>
        <taxon>Phaeodactylaceae</taxon>
        <taxon>Phaeodactylum</taxon>
    </lineage>
</organism>